<keyword evidence="2" id="KW-1133">Transmembrane helix</keyword>
<evidence type="ECO:0000256" key="1">
    <source>
        <dbReference type="SAM" id="MobiDB-lite"/>
    </source>
</evidence>
<dbReference type="RefSeq" id="WP_320943069.1">
    <property type="nucleotide sequence ID" value="NZ_BAABEU010000011.1"/>
</dbReference>
<dbReference type="Proteomes" id="UP001323798">
    <property type="component" value="Chromosome"/>
</dbReference>
<evidence type="ECO:0000313" key="4">
    <source>
        <dbReference type="Proteomes" id="UP001323798"/>
    </source>
</evidence>
<protein>
    <recommendedName>
        <fullName evidence="5">Adhesin domain-containing protein</fullName>
    </recommendedName>
</protein>
<evidence type="ECO:0008006" key="5">
    <source>
        <dbReference type="Google" id="ProtNLM"/>
    </source>
</evidence>
<feature type="compositionally biased region" description="Pro residues" evidence="1">
    <location>
        <begin position="1"/>
        <end position="18"/>
    </location>
</feature>
<keyword evidence="2" id="KW-0472">Membrane</keyword>
<feature type="region of interest" description="Disordered" evidence="1">
    <location>
        <begin position="1"/>
        <end position="22"/>
    </location>
</feature>
<keyword evidence="4" id="KW-1185">Reference proteome</keyword>
<keyword evidence="2" id="KW-0812">Transmembrane</keyword>
<dbReference type="EMBL" id="CP139368">
    <property type="protein sequence ID" value="WPR90357.1"/>
    <property type="molecule type" value="Genomic_DNA"/>
</dbReference>
<accession>A0ABZ0SLT6</accession>
<gene>
    <name evidence="3" type="ORF">SM116_03445</name>
</gene>
<evidence type="ECO:0000256" key="2">
    <source>
        <dbReference type="SAM" id="Phobius"/>
    </source>
</evidence>
<name>A0ABZ0SLT6_9MICO</name>
<evidence type="ECO:0000313" key="3">
    <source>
        <dbReference type="EMBL" id="WPR90357.1"/>
    </source>
</evidence>
<proteinExistence type="predicted"/>
<reference evidence="3 4" key="1">
    <citation type="submission" date="2023-11" db="EMBL/GenBank/DDBJ databases">
        <title>Genome sequence of Microbacterium rhizosphaerae KACC 19337.</title>
        <authorList>
            <person name="Choi H."/>
            <person name="Kim S."/>
            <person name="Kim Y."/>
            <person name="Kwon S.-W."/>
            <person name="Heo J."/>
        </authorList>
    </citation>
    <scope>NUCLEOTIDE SEQUENCE [LARGE SCALE GENOMIC DNA]</scope>
    <source>
        <strain evidence="3 4">KACC 19337</strain>
    </source>
</reference>
<organism evidence="3 4">
    <name type="scientific">Microbacterium rhizosphaerae</name>
    <dbReference type="NCBI Taxonomy" id="1678237"/>
    <lineage>
        <taxon>Bacteria</taxon>
        <taxon>Bacillati</taxon>
        <taxon>Actinomycetota</taxon>
        <taxon>Actinomycetes</taxon>
        <taxon>Micrococcales</taxon>
        <taxon>Microbacteriaceae</taxon>
        <taxon>Microbacterium</taxon>
    </lineage>
</organism>
<feature type="transmembrane region" description="Helical" evidence="2">
    <location>
        <begin position="26"/>
        <end position="48"/>
    </location>
</feature>
<sequence length="281" mass="27989">MSTTMTPPPPAPAAPPAGGPSGPSRAVAIVAMVLGAVVILGTAGTAALGTVLSSVHRTDVVTASDTSSVQSLDVHLSAGRLEIEFADVPKPQIEAQSSAASGPWTMRVDGTKLVVSSPDSRFGWQGLFGPSDQATLRLPTSMQGMDASLTVAAGDLTATGQFGAVNLDLQAGSARIDGSATDLVAKTSAGKGDLDLSGVDTADLTVTAGAMTAVLSGSQPSSTKVQVDAGALTLSLPQGEYDVTSDVSAGHFDNRLGNHSGAGSTVEVHVSAGQVTLQPTE</sequence>